<gene>
    <name evidence="1" type="ORF">L6164_021919</name>
</gene>
<protein>
    <submittedName>
        <fullName evidence="1">Uncharacterized protein</fullName>
    </submittedName>
</protein>
<organism evidence="1 2">
    <name type="scientific">Bauhinia variegata</name>
    <name type="common">Purple orchid tree</name>
    <name type="synonym">Phanera variegata</name>
    <dbReference type="NCBI Taxonomy" id="167791"/>
    <lineage>
        <taxon>Eukaryota</taxon>
        <taxon>Viridiplantae</taxon>
        <taxon>Streptophyta</taxon>
        <taxon>Embryophyta</taxon>
        <taxon>Tracheophyta</taxon>
        <taxon>Spermatophyta</taxon>
        <taxon>Magnoliopsida</taxon>
        <taxon>eudicotyledons</taxon>
        <taxon>Gunneridae</taxon>
        <taxon>Pentapetalae</taxon>
        <taxon>rosids</taxon>
        <taxon>fabids</taxon>
        <taxon>Fabales</taxon>
        <taxon>Fabaceae</taxon>
        <taxon>Cercidoideae</taxon>
        <taxon>Cercideae</taxon>
        <taxon>Bauhiniinae</taxon>
        <taxon>Bauhinia</taxon>
    </lineage>
</organism>
<accession>A0ACB9MF17</accession>
<proteinExistence type="predicted"/>
<evidence type="ECO:0000313" key="1">
    <source>
        <dbReference type="EMBL" id="KAI4322202.1"/>
    </source>
</evidence>
<dbReference type="EMBL" id="CM039434">
    <property type="protein sequence ID" value="KAI4322202.1"/>
    <property type="molecule type" value="Genomic_DNA"/>
</dbReference>
<reference evidence="1 2" key="1">
    <citation type="journal article" date="2022" name="DNA Res.">
        <title>Chromosomal-level genome assembly of the orchid tree Bauhinia variegata (Leguminosae; Cercidoideae) supports the allotetraploid origin hypothesis of Bauhinia.</title>
        <authorList>
            <person name="Zhong Y."/>
            <person name="Chen Y."/>
            <person name="Zheng D."/>
            <person name="Pang J."/>
            <person name="Liu Y."/>
            <person name="Luo S."/>
            <person name="Meng S."/>
            <person name="Qian L."/>
            <person name="Wei D."/>
            <person name="Dai S."/>
            <person name="Zhou R."/>
        </authorList>
    </citation>
    <scope>NUCLEOTIDE SEQUENCE [LARGE SCALE GENOMIC DNA]</scope>
    <source>
        <strain evidence="1">BV-YZ2020</strain>
    </source>
</reference>
<keyword evidence="2" id="KW-1185">Reference proteome</keyword>
<name>A0ACB9MF17_BAUVA</name>
<comment type="caution">
    <text evidence="1">The sequence shown here is derived from an EMBL/GenBank/DDBJ whole genome shotgun (WGS) entry which is preliminary data.</text>
</comment>
<dbReference type="Proteomes" id="UP000828941">
    <property type="component" value="Chromosome 9"/>
</dbReference>
<sequence length="192" mass="21463">MMENQLDKSQNHSTDLCAEVVDARQHTLPKRKKFLPGHLVGSSSYSAINLFLPSCNRTTPPHLREIRFSALLFLLSSKFISGQRLSVLQIFLLILRSRINRMAMTSPTPQRKRISVPPRRGQIKVQIFHSFVESVVSAVSMAEEFLGKLTGNGGDGCDSAYPTAKFLQVTTPRGTPVILNPVKWVIFINMPT</sequence>
<evidence type="ECO:0000313" key="2">
    <source>
        <dbReference type="Proteomes" id="UP000828941"/>
    </source>
</evidence>